<dbReference type="EC" id="2.7.4.2" evidence="2"/>
<dbReference type="AlphaFoldDB" id="A0A6G8B137"/>
<name>A0A6G8B137_9LACO</name>
<evidence type="ECO:0000256" key="5">
    <source>
        <dbReference type="ARBA" id="ARBA00022777"/>
    </source>
</evidence>
<dbReference type="EMBL" id="CP049888">
    <property type="protein sequence ID" value="QIL50843.1"/>
    <property type="molecule type" value="Genomic_DNA"/>
</dbReference>
<dbReference type="Proteomes" id="UP000500741">
    <property type="component" value="Chromosome"/>
</dbReference>
<dbReference type="PANTHER" id="PTHR31814">
    <property type="match status" value="1"/>
</dbReference>
<evidence type="ECO:0000256" key="3">
    <source>
        <dbReference type="ARBA" id="ARBA00022679"/>
    </source>
</evidence>
<evidence type="ECO:0000259" key="7">
    <source>
        <dbReference type="Pfam" id="PF00288"/>
    </source>
</evidence>
<dbReference type="GO" id="GO:0005524">
    <property type="term" value="F:ATP binding"/>
    <property type="evidence" value="ECO:0007669"/>
    <property type="project" value="UniProtKB-KW"/>
</dbReference>
<proteinExistence type="predicted"/>
<organism evidence="8 9">
    <name type="scientific">Weissella coleopterorum</name>
    <dbReference type="NCBI Taxonomy" id="2714949"/>
    <lineage>
        <taxon>Bacteria</taxon>
        <taxon>Bacillati</taxon>
        <taxon>Bacillota</taxon>
        <taxon>Bacilli</taxon>
        <taxon>Lactobacillales</taxon>
        <taxon>Lactobacillaceae</taxon>
        <taxon>Weissella</taxon>
    </lineage>
</organism>
<feature type="domain" description="GHMP kinase N-terminal" evidence="7">
    <location>
        <begin position="81"/>
        <end position="171"/>
    </location>
</feature>
<gene>
    <name evidence="8" type="ORF">G7084_05640</name>
</gene>
<evidence type="ECO:0000256" key="2">
    <source>
        <dbReference type="ARBA" id="ARBA00012958"/>
    </source>
</evidence>
<dbReference type="Gene3D" id="3.30.230.10">
    <property type="match status" value="1"/>
</dbReference>
<accession>A0A6G8B137</accession>
<dbReference type="Pfam" id="PF00288">
    <property type="entry name" value="GHMP_kinases_N"/>
    <property type="match status" value="1"/>
</dbReference>
<dbReference type="SUPFAM" id="SSF55060">
    <property type="entry name" value="GHMP Kinase, C-terminal domain"/>
    <property type="match status" value="1"/>
</dbReference>
<sequence length="358" mass="40030">MLKLQVPGKLFLAGEFAATYTNQPSIIMAIDRYIEFKITAAETIEINSDLLGTYQISNNKLQPILKAQNDDWSLIQAGLQTFEQFRRDLPNAPELKPFHLSIESHLNLNQRKIGLGSSGATMVGLIASLLQFHQISFSKIMLFKLATIALLKIPKFSNGSMGDVAAASFGGVVYYHKFDRTWVQKMLQNDHLANLVQIPWPHLVLKNMPFPTTWQLLVGWTQSPADTQSSLDTMQRQKQLDQHFLQASSDLVWAIQKAISQKNWSDFRLKLSEIQLLLIKYTNAQHLPYQTPALTAFLNSLEHFNLPGKISGAGNGDNGIAFQLLPAPNLDLLATWRNQGIQPLPLKIAPAKGISYGI</sequence>
<dbReference type="InterPro" id="IPR005917">
    <property type="entry name" value="Pmev_kinase_bact"/>
</dbReference>
<evidence type="ECO:0000313" key="9">
    <source>
        <dbReference type="Proteomes" id="UP000500741"/>
    </source>
</evidence>
<evidence type="ECO:0000256" key="4">
    <source>
        <dbReference type="ARBA" id="ARBA00022741"/>
    </source>
</evidence>
<keyword evidence="5 8" id="KW-0418">Kinase</keyword>
<evidence type="ECO:0000256" key="6">
    <source>
        <dbReference type="ARBA" id="ARBA00022840"/>
    </source>
</evidence>
<keyword evidence="9" id="KW-1185">Reference proteome</keyword>
<dbReference type="InterPro" id="IPR014721">
    <property type="entry name" value="Ribsml_uS5_D2-typ_fold_subgr"/>
</dbReference>
<reference evidence="8 9" key="1">
    <citation type="submission" date="2020-03" db="EMBL/GenBank/DDBJ databases">
        <title>Weissella sp. nov., isolated from Cybister lewisianus.</title>
        <authorList>
            <person name="Hyun D.-W."/>
            <person name="Bae J.-W."/>
        </authorList>
    </citation>
    <scope>NUCLEOTIDE SEQUENCE [LARGE SCALE GENOMIC DNA]</scope>
    <source>
        <strain evidence="8 9">HDW19</strain>
    </source>
</reference>
<dbReference type="KEGG" id="wco:G7084_05640"/>
<evidence type="ECO:0000313" key="8">
    <source>
        <dbReference type="EMBL" id="QIL50843.1"/>
    </source>
</evidence>
<dbReference type="InterPro" id="IPR036554">
    <property type="entry name" value="GHMP_kinase_C_sf"/>
</dbReference>
<dbReference type="NCBIfam" id="TIGR01220">
    <property type="entry name" value="Pmev_kin_Gr_pos"/>
    <property type="match status" value="1"/>
</dbReference>
<evidence type="ECO:0000256" key="1">
    <source>
        <dbReference type="ARBA" id="ARBA00005017"/>
    </source>
</evidence>
<dbReference type="PANTHER" id="PTHR31814:SF2">
    <property type="entry name" value="PHOSPHOMEVALONATE KINASE"/>
    <property type="match status" value="1"/>
</dbReference>
<dbReference type="InterPro" id="IPR035102">
    <property type="entry name" value="Phosphomevalonate_kinase"/>
</dbReference>
<comment type="pathway">
    <text evidence="1">Isoprenoid biosynthesis; isopentenyl diphosphate biosynthesis via mevalonate pathway; isopentenyl diphosphate from (R)-mevalonate: step 2/3.</text>
</comment>
<keyword evidence="4" id="KW-0547">Nucleotide-binding</keyword>
<protein>
    <recommendedName>
        <fullName evidence="2">phosphomevalonate kinase</fullName>
        <ecNumber evidence="2">2.7.4.2</ecNumber>
    </recommendedName>
</protein>
<dbReference type="GO" id="GO:0004631">
    <property type="term" value="F:phosphomevalonate kinase activity"/>
    <property type="evidence" value="ECO:0007669"/>
    <property type="project" value="UniProtKB-EC"/>
</dbReference>
<keyword evidence="6" id="KW-0067">ATP-binding</keyword>
<dbReference type="InterPro" id="IPR006204">
    <property type="entry name" value="GHMP_kinase_N_dom"/>
</dbReference>
<dbReference type="Gene3D" id="3.30.70.890">
    <property type="entry name" value="GHMP kinase, C-terminal domain"/>
    <property type="match status" value="1"/>
</dbReference>
<dbReference type="InterPro" id="IPR020568">
    <property type="entry name" value="Ribosomal_Su5_D2-typ_SF"/>
</dbReference>
<dbReference type="SUPFAM" id="SSF54211">
    <property type="entry name" value="Ribosomal protein S5 domain 2-like"/>
    <property type="match status" value="1"/>
</dbReference>
<dbReference type="RefSeq" id="WP_166010837.1">
    <property type="nucleotide sequence ID" value="NZ_CP049888.1"/>
</dbReference>
<keyword evidence="3 8" id="KW-0808">Transferase</keyword>